<gene>
    <name evidence="6" type="ORF">Fmac_000429</name>
</gene>
<dbReference type="SUPFAM" id="SSF53383">
    <property type="entry name" value="PLP-dependent transferases"/>
    <property type="match status" value="1"/>
</dbReference>
<reference evidence="6 7" key="1">
    <citation type="submission" date="2024-08" db="EMBL/GenBank/DDBJ databases">
        <title>Insights into the chromosomal genome structure of Flemingia macrophylla.</title>
        <authorList>
            <person name="Ding Y."/>
            <person name="Zhao Y."/>
            <person name="Bi W."/>
            <person name="Wu M."/>
            <person name="Zhao G."/>
            <person name="Gong Y."/>
            <person name="Li W."/>
            <person name="Zhang P."/>
        </authorList>
    </citation>
    <scope>NUCLEOTIDE SEQUENCE [LARGE SCALE GENOMIC DNA]</scope>
    <source>
        <strain evidence="6">DYQJB</strain>
        <tissue evidence="6">Leaf</tissue>
    </source>
</reference>
<accession>A0ABD1NE88</accession>
<keyword evidence="3" id="KW-0808">Transferase</keyword>
<dbReference type="InterPro" id="IPR050087">
    <property type="entry name" value="AON_synthase_class-II"/>
</dbReference>
<evidence type="ECO:0000256" key="5">
    <source>
        <dbReference type="ARBA" id="ARBA00023315"/>
    </source>
</evidence>
<dbReference type="InterPro" id="IPR015421">
    <property type="entry name" value="PyrdxlP-dep_Trfase_major"/>
</dbReference>
<evidence type="ECO:0000313" key="6">
    <source>
        <dbReference type="EMBL" id="KAL2346429.1"/>
    </source>
</evidence>
<sequence>MSYVMNHEWIPEPLISPLSKEMQNEPSLLLERVLIVFRCDWTATHTIVNGTSANYLGLIGHPKLFESGYSAIEKYGVDSCAPRGFYIWNNRDEGVHWGIQNGLYLSRSTVMYFKHHELNFLRETLEKITTEIKETKKSRRCIVVEAVYQAEVEWARFEKGGMANRPPLASAAVISAAITGAISILEENPNLITKLKYNIALLWKAHSEGDLLKASESLKRVATLVLGCHN</sequence>
<dbReference type="PANTHER" id="PTHR13693:SF2">
    <property type="entry name" value="SERINE PALMITOYLTRANSFERASE 1"/>
    <property type="match status" value="1"/>
</dbReference>
<organism evidence="6 7">
    <name type="scientific">Flemingia macrophylla</name>
    <dbReference type="NCBI Taxonomy" id="520843"/>
    <lineage>
        <taxon>Eukaryota</taxon>
        <taxon>Viridiplantae</taxon>
        <taxon>Streptophyta</taxon>
        <taxon>Embryophyta</taxon>
        <taxon>Tracheophyta</taxon>
        <taxon>Spermatophyta</taxon>
        <taxon>Magnoliopsida</taxon>
        <taxon>eudicotyledons</taxon>
        <taxon>Gunneridae</taxon>
        <taxon>Pentapetalae</taxon>
        <taxon>rosids</taxon>
        <taxon>fabids</taxon>
        <taxon>Fabales</taxon>
        <taxon>Fabaceae</taxon>
        <taxon>Papilionoideae</taxon>
        <taxon>50 kb inversion clade</taxon>
        <taxon>NPAAA clade</taxon>
        <taxon>indigoferoid/millettioid clade</taxon>
        <taxon>Phaseoleae</taxon>
        <taxon>Flemingia</taxon>
    </lineage>
</organism>
<keyword evidence="7" id="KW-1185">Reference proteome</keyword>
<evidence type="ECO:0000256" key="1">
    <source>
        <dbReference type="ARBA" id="ARBA00001933"/>
    </source>
</evidence>
<proteinExistence type="inferred from homology"/>
<dbReference type="PANTHER" id="PTHR13693">
    <property type="entry name" value="CLASS II AMINOTRANSFERASE/8-AMINO-7-OXONONANOATE SYNTHASE"/>
    <property type="match status" value="1"/>
</dbReference>
<dbReference type="EMBL" id="JBGMDY010000001">
    <property type="protein sequence ID" value="KAL2346429.1"/>
    <property type="molecule type" value="Genomic_DNA"/>
</dbReference>
<dbReference type="InterPro" id="IPR015424">
    <property type="entry name" value="PyrdxlP-dep_Trfase"/>
</dbReference>
<comment type="similarity">
    <text evidence="2">Belongs to the class-II pyridoxal-phosphate-dependent aminotransferase family.</text>
</comment>
<evidence type="ECO:0000256" key="4">
    <source>
        <dbReference type="ARBA" id="ARBA00022898"/>
    </source>
</evidence>
<keyword evidence="5" id="KW-0012">Acyltransferase</keyword>
<protein>
    <submittedName>
        <fullName evidence="6">Uncharacterized protein</fullName>
    </submittedName>
</protein>
<comment type="cofactor">
    <cofactor evidence="1">
        <name>pyridoxal 5'-phosphate</name>
        <dbReference type="ChEBI" id="CHEBI:597326"/>
    </cofactor>
</comment>
<comment type="caution">
    <text evidence="6">The sequence shown here is derived from an EMBL/GenBank/DDBJ whole genome shotgun (WGS) entry which is preliminary data.</text>
</comment>
<evidence type="ECO:0000256" key="3">
    <source>
        <dbReference type="ARBA" id="ARBA00022679"/>
    </source>
</evidence>
<evidence type="ECO:0000313" key="7">
    <source>
        <dbReference type="Proteomes" id="UP001603857"/>
    </source>
</evidence>
<evidence type="ECO:0000256" key="2">
    <source>
        <dbReference type="ARBA" id="ARBA00008392"/>
    </source>
</evidence>
<keyword evidence="4" id="KW-0663">Pyridoxal phosphate</keyword>
<dbReference type="Proteomes" id="UP001603857">
    <property type="component" value="Unassembled WGS sequence"/>
</dbReference>
<dbReference type="GO" id="GO:0016740">
    <property type="term" value="F:transferase activity"/>
    <property type="evidence" value="ECO:0007669"/>
    <property type="project" value="UniProtKB-KW"/>
</dbReference>
<dbReference type="AlphaFoldDB" id="A0ABD1NE88"/>
<name>A0ABD1NE88_9FABA</name>
<dbReference type="Gene3D" id="3.40.640.10">
    <property type="entry name" value="Type I PLP-dependent aspartate aminotransferase-like (Major domain)"/>
    <property type="match status" value="1"/>
</dbReference>